<dbReference type="PANTHER" id="PTHR34821">
    <property type="entry name" value="INNER MEMBRANE PROTEIN YDCZ"/>
    <property type="match status" value="1"/>
</dbReference>
<dbReference type="STRING" id="1121302.SAMN02745163_03251"/>
<dbReference type="OrthoDB" id="9789346at2"/>
<sequence length="143" mass="15405">MIGIIFSILAGVAMSIQGVFNSRLSDKIGIWETNAIVQGSAFVLTLIIMFFFGNGTFKELRTVNKLYLLGGVLGVIIIFTVITGITSLGATYSIAIILVAQLTAAAIIDAFGLFDSKKLTFGMNEIIGVIIMIVGIIVFKWKH</sequence>
<dbReference type="GO" id="GO:0005886">
    <property type="term" value="C:plasma membrane"/>
    <property type="evidence" value="ECO:0007669"/>
    <property type="project" value="TreeGrafter"/>
</dbReference>
<dbReference type="RefSeq" id="WP_072990167.1">
    <property type="nucleotide sequence ID" value="NZ_FQZB01000013.1"/>
</dbReference>
<reference evidence="2 3" key="1">
    <citation type="submission" date="2016-11" db="EMBL/GenBank/DDBJ databases">
        <authorList>
            <person name="Jaros S."/>
            <person name="Januszkiewicz K."/>
            <person name="Wedrychowicz H."/>
        </authorList>
    </citation>
    <scope>NUCLEOTIDE SEQUENCE [LARGE SCALE GENOMIC DNA]</scope>
    <source>
        <strain evidence="2 3">DSM 21758</strain>
    </source>
</reference>
<feature type="transmembrane region" description="Helical" evidence="1">
    <location>
        <begin position="35"/>
        <end position="54"/>
    </location>
</feature>
<dbReference type="AlphaFoldDB" id="A0A1M6PSY2"/>
<keyword evidence="1" id="KW-1133">Transmembrane helix</keyword>
<name>A0A1M6PSY2_9CLOT</name>
<accession>A0A1M6PSY2</accession>
<feature type="transmembrane region" description="Helical" evidence="1">
    <location>
        <begin position="66"/>
        <end position="86"/>
    </location>
</feature>
<dbReference type="PANTHER" id="PTHR34821:SF3">
    <property type="entry name" value="MEMBRANE PROTEIN"/>
    <property type="match status" value="1"/>
</dbReference>
<feature type="transmembrane region" description="Helical" evidence="1">
    <location>
        <begin position="92"/>
        <end position="114"/>
    </location>
</feature>
<keyword evidence="1" id="KW-0812">Transmembrane</keyword>
<keyword evidence="1" id="KW-0472">Membrane</keyword>
<dbReference type="InterPro" id="IPR006750">
    <property type="entry name" value="YdcZ"/>
</dbReference>
<keyword evidence="3" id="KW-1185">Reference proteome</keyword>
<organism evidence="2 3">
    <name type="scientific">Clostridium cavendishii DSM 21758</name>
    <dbReference type="NCBI Taxonomy" id="1121302"/>
    <lineage>
        <taxon>Bacteria</taxon>
        <taxon>Bacillati</taxon>
        <taxon>Bacillota</taxon>
        <taxon>Clostridia</taxon>
        <taxon>Eubacteriales</taxon>
        <taxon>Clostridiaceae</taxon>
        <taxon>Clostridium</taxon>
    </lineage>
</organism>
<protein>
    <submittedName>
        <fullName evidence="2">Transporter family-2 protein</fullName>
    </submittedName>
</protein>
<dbReference type="Pfam" id="PF04657">
    <property type="entry name" value="DMT_YdcZ"/>
    <property type="match status" value="1"/>
</dbReference>
<evidence type="ECO:0000313" key="2">
    <source>
        <dbReference type="EMBL" id="SHK11057.1"/>
    </source>
</evidence>
<proteinExistence type="predicted"/>
<evidence type="ECO:0000313" key="3">
    <source>
        <dbReference type="Proteomes" id="UP000184310"/>
    </source>
</evidence>
<dbReference type="Proteomes" id="UP000184310">
    <property type="component" value="Unassembled WGS sequence"/>
</dbReference>
<feature type="transmembrane region" description="Helical" evidence="1">
    <location>
        <begin position="121"/>
        <end position="141"/>
    </location>
</feature>
<gene>
    <name evidence="2" type="ORF">SAMN02745163_03251</name>
</gene>
<evidence type="ECO:0000256" key="1">
    <source>
        <dbReference type="SAM" id="Phobius"/>
    </source>
</evidence>
<dbReference type="EMBL" id="FQZB01000013">
    <property type="protein sequence ID" value="SHK11057.1"/>
    <property type="molecule type" value="Genomic_DNA"/>
</dbReference>